<evidence type="ECO:0000313" key="3">
    <source>
        <dbReference type="EMBL" id="USY18400.1"/>
    </source>
</evidence>
<proteinExistence type="predicted"/>
<dbReference type="Pfam" id="PF09656">
    <property type="entry name" value="PGPGW"/>
    <property type="match status" value="1"/>
</dbReference>
<name>A0ABY5D4T3_9ACTN</name>
<feature type="region of interest" description="Disordered" evidence="1">
    <location>
        <begin position="84"/>
        <end position="110"/>
    </location>
</feature>
<reference evidence="3" key="1">
    <citation type="submission" date="2022-06" db="EMBL/GenBank/DDBJ databases">
        <authorList>
            <person name="Ping M."/>
        </authorList>
    </citation>
    <scope>NUCLEOTIDE SEQUENCE</scope>
    <source>
        <strain evidence="3">JCM11759T</strain>
    </source>
</reference>
<feature type="transmembrane region" description="Helical" evidence="2">
    <location>
        <begin position="12"/>
        <end position="31"/>
    </location>
</feature>
<keyword evidence="2" id="KW-0812">Transmembrane</keyword>
<keyword evidence="2" id="KW-1133">Transmembrane helix</keyword>
<keyword evidence="4" id="KW-1185">Reference proteome</keyword>
<evidence type="ECO:0000256" key="2">
    <source>
        <dbReference type="SAM" id="Phobius"/>
    </source>
</evidence>
<organism evidence="3 4">
    <name type="scientific">Nocardiopsis exhalans</name>
    <dbReference type="NCBI Taxonomy" id="163604"/>
    <lineage>
        <taxon>Bacteria</taxon>
        <taxon>Bacillati</taxon>
        <taxon>Actinomycetota</taxon>
        <taxon>Actinomycetes</taxon>
        <taxon>Streptosporangiales</taxon>
        <taxon>Nocardiopsidaceae</taxon>
        <taxon>Nocardiopsis</taxon>
    </lineage>
</organism>
<gene>
    <name evidence="3" type="ORF">NE857_24240</name>
</gene>
<keyword evidence="2" id="KW-0472">Membrane</keyword>
<dbReference type="EMBL" id="CP099837">
    <property type="protein sequence ID" value="USY18400.1"/>
    <property type="molecule type" value="Genomic_DNA"/>
</dbReference>
<sequence length="110" mass="12245">MHTHPVLHIPWRVLVGTVGTVVVLAGIVMMVLPGPGIASVLLGLLILSTEFRWAHRLLRPARVWARRSEKWAVKTKDEYLERRRERRAAKAARRGRASDSGSPPPGAPTE</sequence>
<accession>A0ABY5D4T3</accession>
<evidence type="ECO:0000256" key="1">
    <source>
        <dbReference type="SAM" id="MobiDB-lite"/>
    </source>
</evidence>
<feature type="compositionally biased region" description="Basic residues" evidence="1">
    <location>
        <begin position="84"/>
        <end position="95"/>
    </location>
</feature>
<protein>
    <submittedName>
        <fullName evidence="3">PGPGW domain-containing protein</fullName>
    </submittedName>
</protein>
<dbReference type="RefSeq" id="WP_254417795.1">
    <property type="nucleotide sequence ID" value="NZ_BAAAJB010000035.1"/>
</dbReference>
<dbReference type="Proteomes" id="UP001055940">
    <property type="component" value="Chromosome"/>
</dbReference>
<evidence type="ECO:0000313" key="4">
    <source>
        <dbReference type="Proteomes" id="UP001055940"/>
    </source>
</evidence>
<dbReference type="InterPro" id="IPR019099">
    <property type="entry name" value="Uncharacterised_PGPGW_TM"/>
</dbReference>